<feature type="coiled-coil region" evidence="1">
    <location>
        <begin position="182"/>
        <end position="209"/>
    </location>
</feature>
<evidence type="ECO:0000313" key="3">
    <source>
        <dbReference type="Proteomes" id="UP000198394"/>
    </source>
</evidence>
<dbReference type="AlphaFoldDB" id="A0A226QQM4"/>
<accession>A0A226QQM4</accession>
<proteinExistence type="predicted"/>
<keyword evidence="1" id="KW-0175">Coiled coil</keyword>
<evidence type="ECO:0000256" key="1">
    <source>
        <dbReference type="SAM" id="Coils"/>
    </source>
</evidence>
<dbReference type="Proteomes" id="UP000198394">
    <property type="component" value="Unassembled WGS sequence"/>
</dbReference>
<evidence type="ECO:0000313" key="2">
    <source>
        <dbReference type="EMBL" id="OXB94771.1"/>
    </source>
</evidence>
<organism evidence="2 3">
    <name type="scientific">Parageobacillus galactosidasius</name>
    <dbReference type="NCBI Taxonomy" id="883812"/>
    <lineage>
        <taxon>Bacteria</taxon>
        <taxon>Bacillati</taxon>
        <taxon>Bacillota</taxon>
        <taxon>Bacilli</taxon>
        <taxon>Bacillales</taxon>
        <taxon>Anoxybacillaceae</taxon>
        <taxon>Parageobacillus</taxon>
    </lineage>
</organism>
<dbReference type="EMBL" id="NDYL01000001">
    <property type="protein sequence ID" value="OXB94771.1"/>
    <property type="molecule type" value="Genomic_DNA"/>
</dbReference>
<feature type="coiled-coil region" evidence="1">
    <location>
        <begin position="58"/>
        <end position="85"/>
    </location>
</feature>
<reference evidence="2 3" key="1">
    <citation type="submission" date="2017-04" db="EMBL/GenBank/DDBJ databases">
        <title>The genome sequence of Parageobacillus galactosidasius DSM 18751.</title>
        <authorList>
            <person name="Ramaloko W.T."/>
            <person name="Koen N."/>
            <person name="Polliack S."/>
            <person name="Aliyu H."/>
            <person name="Lebre P."/>
            <person name="Mohr T."/>
            <person name="Oswald F."/>
            <person name="Zwick M."/>
            <person name="Neumann A."/>
            <person name="Syldatk C."/>
            <person name="Cowan D."/>
            <person name="De Maayer P."/>
        </authorList>
    </citation>
    <scope>NUCLEOTIDE SEQUENCE [LARGE SCALE GENOMIC DNA]</scope>
    <source>
        <strain evidence="2 3">DSM 18751</strain>
    </source>
</reference>
<name>A0A226QQM4_9BACL</name>
<protein>
    <submittedName>
        <fullName evidence="2">Uncharacterized protein</fullName>
    </submittedName>
</protein>
<comment type="caution">
    <text evidence="2">The sequence shown here is derived from an EMBL/GenBank/DDBJ whole genome shotgun (WGS) entry which is preliminary data.</text>
</comment>
<keyword evidence="3" id="KW-1185">Reference proteome</keyword>
<gene>
    <name evidence="2" type="ORF">B9L23_07870</name>
</gene>
<dbReference type="RefSeq" id="WP_089097225.1">
    <property type="nucleotide sequence ID" value="NZ_NDYL01000001.1"/>
</dbReference>
<sequence>MDEMQMKDEFFGDKGIDTPYERELIDPEVNIEFPEKTSEYQILPDTLNMIERSREFRLSKALMNYQELYDEIQSLLSKIEERNSNDPAFKGFVQALQTSSKNIYELLEIENQHSSHTDSGDFELYGMLFRMGKSISVRMTFLDQYFRTQLTDKTNIDEIEQAELDSISEWEKKENEIAAIYLELSDEIDEAAETEINRLEEEKRVYERLHTTLADVSFIHQNRYLMFSEVVQQAKILVEHPISLIDGDMRYFLKQLSMLPDLSTAKIHLLLLFRQYKEKLQSLKGKYAFIDDIKETFLSEKHYLFQRITRNATDPIRTWLYDQVESASRTLDIFASLMVNAIKRSKEQYEDSMMDLLKFYRKEAVFYYEQIAYLQKKEQIRLFLRIIEDLQETSEITDEWIEKYVKANGYEE</sequence>